<accession>A0A6H5IFJ0</accession>
<dbReference type="EMBL" id="CADCXV010000778">
    <property type="protein sequence ID" value="CAB0035332.1"/>
    <property type="molecule type" value="Genomic_DNA"/>
</dbReference>
<dbReference type="OrthoDB" id="496981at2759"/>
<feature type="repeat" description="ANK" evidence="3">
    <location>
        <begin position="538"/>
        <end position="563"/>
    </location>
</feature>
<keyword evidence="2 3" id="KW-0040">ANK repeat</keyword>
<keyword evidence="1" id="KW-0677">Repeat</keyword>
<dbReference type="SMART" id="SM00248">
    <property type="entry name" value="ANK"/>
    <property type="match status" value="5"/>
</dbReference>
<dbReference type="InterPro" id="IPR051637">
    <property type="entry name" value="Ank_repeat_dom-contain_49"/>
</dbReference>
<dbReference type="Proteomes" id="UP000479190">
    <property type="component" value="Unassembled WGS sequence"/>
</dbReference>
<evidence type="ECO:0000256" key="1">
    <source>
        <dbReference type="ARBA" id="ARBA00022737"/>
    </source>
</evidence>
<organism evidence="5 6">
    <name type="scientific">Trichogramma brassicae</name>
    <dbReference type="NCBI Taxonomy" id="86971"/>
    <lineage>
        <taxon>Eukaryota</taxon>
        <taxon>Metazoa</taxon>
        <taxon>Ecdysozoa</taxon>
        <taxon>Arthropoda</taxon>
        <taxon>Hexapoda</taxon>
        <taxon>Insecta</taxon>
        <taxon>Pterygota</taxon>
        <taxon>Neoptera</taxon>
        <taxon>Endopterygota</taxon>
        <taxon>Hymenoptera</taxon>
        <taxon>Apocrita</taxon>
        <taxon>Proctotrupomorpha</taxon>
        <taxon>Chalcidoidea</taxon>
        <taxon>Trichogrammatidae</taxon>
        <taxon>Trichogramma</taxon>
    </lineage>
</organism>
<proteinExistence type="predicted"/>
<feature type="region of interest" description="Disordered" evidence="4">
    <location>
        <begin position="581"/>
        <end position="610"/>
    </location>
</feature>
<feature type="region of interest" description="Disordered" evidence="4">
    <location>
        <begin position="212"/>
        <end position="239"/>
    </location>
</feature>
<evidence type="ECO:0000256" key="2">
    <source>
        <dbReference type="ARBA" id="ARBA00023043"/>
    </source>
</evidence>
<dbReference type="SUPFAM" id="SSF48403">
    <property type="entry name" value="Ankyrin repeat"/>
    <property type="match status" value="1"/>
</dbReference>
<feature type="compositionally biased region" description="Low complexity" evidence="4">
    <location>
        <begin position="581"/>
        <end position="600"/>
    </location>
</feature>
<reference evidence="5 6" key="1">
    <citation type="submission" date="2020-02" db="EMBL/GenBank/DDBJ databases">
        <authorList>
            <person name="Ferguson B K."/>
        </authorList>
    </citation>
    <scope>NUCLEOTIDE SEQUENCE [LARGE SCALE GENOMIC DNA]</scope>
</reference>
<dbReference type="PROSITE" id="PS50088">
    <property type="entry name" value="ANK_REPEAT"/>
    <property type="match status" value="2"/>
</dbReference>
<dbReference type="Pfam" id="PF12796">
    <property type="entry name" value="Ank_2"/>
    <property type="match status" value="1"/>
</dbReference>
<evidence type="ECO:0000313" key="6">
    <source>
        <dbReference type="Proteomes" id="UP000479190"/>
    </source>
</evidence>
<feature type="compositionally biased region" description="Basic residues" evidence="4">
    <location>
        <begin position="212"/>
        <end position="231"/>
    </location>
</feature>
<evidence type="ECO:0000256" key="4">
    <source>
        <dbReference type="SAM" id="MobiDB-lite"/>
    </source>
</evidence>
<name>A0A6H5IFJ0_9HYME</name>
<gene>
    <name evidence="5" type="ORF">TBRA_LOCUS7230</name>
</gene>
<feature type="repeat" description="ANK" evidence="3">
    <location>
        <begin position="463"/>
        <end position="495"/>
    </location>
</feature>
<dbReference type="InterPro" id="IPR036770">
    <property type="entry name" value="Ankyrin_rpt-contain_sf"/>
</dbReference>
<dbReference type="PANTHER" id="PTHR24180">
    <property type="entry name" value="CYCLIN-DEPENDENT KINASE INHIBITOR 2C-RELATED"/>
    <property type="match status" value="1"/>
</dbReference>
<dbReference type="InterPro" id="IPR002110">
    <property type="entry name" value="Ankyrin_rpt"/>
</dbReference>
<evidence type="ECO:0000313" key="5">
    <source>
        <dbReference type="EMBL" id="CAB0035332.1"/>
    </source>
</evidence>
<keyword evidence="6" id="KW-1185">Reference proteome</keyword>
<evidence type="ECO:0000256" key="3">
    <source>
        <dbReference type="PROSITE-ProRule" id="PRU00023"/>
    </source>
</evidence>
<dbReference type="PROSITE" id="PS50297">
    <property type="entry name" value="ANK_REP_REGION"/>
    <property type="match status" value="2"/>
</dbReference>
<sequence length="890" mass="102309">MQKSKSSSESKKTTFFQRRRTKSLNPLAYLPPRTCIFMSCAYMRLCFYIVLCLRPIAELQRPDLSAPNCRNTPATAAAVVPAPEQIHNANTIKDTYIHTSCAYKCIRSSAHSLTHVLFHQKAAAHPATWRRMKFLLARGIYSRPTTRTAAASSTPAVSRELLHKEGRLCRGHKFHQRELLRYICVYVSAAARPAREKLYDLELLYEKKKKKKKKRKKKLSRCRRDREKRRMKYEPTHTSSSSAAAAAAAAAELLAGLAYVYGLRKVSKLPLRYNDKSDDFYRGGVRVDGSNYSQSVSSVKKLIKLRSRTNWQIEKERYELLKEIYPLIEKWKGSYPDLRDVFRNDQEIEWLLEESVKSVRNSSTSNRAKSLINFVNKTGYRAPLGCPGKPRTTALHHAARLQNHNLVKSLFQIYSRFHSEYVSEWGSTHFLVACDYGFTDIVERFLDVRSDWPGNPNRVAPETGDSPLHLLLRHGNRRATELLLAKGADPNLPNKDGSTPLHVLGKSAGYDDVDLVRMLFELSSDRYKPLRVDARDKLGNTPLHYALKNGFPMVAEFLLRNGAVRIWPTIWDRPRCTSSARGTRTTTWRPSSSRSATTSGSGCGSMNGTRWTGHRCSGPRGYRMKRIDALTIMRLFHFRGLLETSAVPYKYWNDEEKFAARAKKIMIGSSLSLHDSIRSPPEELAKLLLHTKYYAGFSAEWWELSEKPRKHLCEKLSQGFFRKWALKSLVELMRDRLPILCCDMIVKKLMNKDLFITYIIFTTIMDCLLVSNQIRFFSKFFLALVTSVILETFMDRPLVEEQMHFLSKFLLTLVTISHAKSFRPSCIVFWWCSAAQSQAGGMRRCTFYNTFYMPRCAPDRHSRRYNKKCCSSRRATSNPNRGYIVSFVVH</sequence>
<dbReference type="PANTHER" id="PTHR24180:SF45">
    <property type="entry name" value="POLY [ADP-RIBOSE] POLYMERASE TANKYRASE"/>
    <property type="match status" value="1"/>
</dbReference>
<protein>
    <submittedName>
        <fullName evidence="5">Uncharacterized protein</fullName>
    </submittedName>
</protein>
<dbReference type="Gene3D" id="1.25.40.20">
    <property type="entry name" value="Ankyrin repeat-containing domain"/>
    <property type="match status" value="1"/>
</dbReference>
<dbReference type="AlphaFoldDB" id="A0A6H5IFJ0"/>